<feature type="region of interest" description="Disordered" evidence="1">
    <location>
        <begin position="74"/>
        <end position="96"/>
    </location>
</feature>
<protein>
    <submittedName>
        <fullName evidence="2">Uncharacterized protein</fullName>
    </submittedName>
</protein>
<dbReference type="EMBL" id="VOIH02000003">
    <property type="protein sequence ID" value="KAF3450447.1"/>
    <property type="molecule type" value="Genomic_DNA"/>
</dbReference>
<dbReference type="Proteomes" id="UP000796880">
    <property type="component" value="Unassembled WGS sequence"/>
</dbReference>
<sequence length="130" mass="14114">MSPESNWTISGMPKKKILEDIFAGRGYEVVGIMVPKVHELPLVATVHHAGGQKPGDAAPVVEDASGVDLDADRVHSVPDKDKTGTKKIDAVKRGRRHASTSPIAYSQWLCDAYDRHSSPAPLLPRVIGRR</sequence>
<accession>A0A8K0HD84</accession>
<dbReference type="OrthoDB" id="1194650at2759"/>
<evidence type="ECO:0000313" key="3">
    <source>
        <dbReference type="Proteomes" id="UP000796880"/>
    </source>
</evidence>
<evidence type="ECO:0000313" key="2">
    <source>
        <dbReference type="EMBL" id="KAF3450447.1"/>
    </source>
</evidence>
<proteinExistence type="predicted"/>
<name>A0A8K0HD84_9ROSA</name>
<evidence type="ECO:0000256" key="1">
    <source>
        <dbReference type="SAM" id="MobiDB-lite"/>
    </source>
</evidence>
<feature type="compositionally biased region" description="Basic and acidic residues" evidence="1">
    <location>
        <begin position="74"/>
        <end position="92"/>
    </location>
</feature>
<comment type="caution">
    <text evidence="2">The sequence shown here is derived from an EMBL/GenBank/DDBJ whole genome shotgun (WGS) entry which is preliminary data.</text>
</comment>
<keyword evidence="3" id="KW-1185">Reference proteome</keyword>
<reference evidence="2" key="1">
    <citation type="submission" date="2020-03" db="EMBL/GenBank/DDBJ databases">
        <title>A high-quality chromosome-level genome assembly of a woody plant with both climbing and erect habits, Rhamnella rubrinervis.</title>
        <authorList>
            <person name="Lu Z."/>
            <person name="Yang Y."/>
            <person name="Zhu X."/>
            <person name="Sun Y."/>
        </authorList>
    </citation>
    <scope>NUCLEOTIDE SEQUENCE</scope>
    <source>
        <strain evidence="2">BYM</strain>
        <tissue evidence="2">Leaf</tissue>
    </source>
</reference>
<organism evidence="2 3">
    <name type="scientific">Rhamnella rubrinervis</name>
    <dbReference type="NCBI Taxonomy" id="2594499"/>
    <lineage>
        <taxon>Eukaryota</taxon>
        <taxon>Viridiplantae</taxon>
        <taxon>Streptophyta</taxon>
        <taxon>Embryophyta</taxon>
        <taxon>Tracheophyta</taxon>
        <taxon>Spermatophyta</taxon>
        <taxon>Magnoliopsida</taxon>
        <taxon>eudicotyledons</taxon>
        <taxon>Gunneridae</taxon>
        <taxon>Pentapetalae</taxon>
        <taxon>rosids</taxon>
        <taxon>fabids</taxon>
        <taxon>Rosales</taxon>
        <taxon>Rhamnaceae</taxon>
        <taxon>rhamnoid group</taxon>
        <taxon>Rhamneae</taxon>
        <taxon>Rhamnella</taxon>
    </lineage>
</organism>
<dbReference type="AlphaFoldDB" id="A0A8K0HD84"/>
<gene>
    <name evidence="2" type="ORF">FNV43_RR06529</name>
</gene>